<dbReference type="AlphaFoldDB" id="A0A2P6QMT6"/>
<reference evidence="1 2" key="1">
    <citation type="journal article" date="2018" name="Nat. Genet.">
        <title>The Rosa genome provides new insights in the design of modern roses.</title>
        <authorList>
            <person name="Bendahmane M."/>
        </authorList>
    </citation>
    <scope>NUCLEOTIDE SEQUENCE [LARGE SCALE GENOMIC DNA]</scope>
    <source>
        <strain evidence="2">cv. Old Blush</strain>
    </source>
</reference>
<sequence length="86" mass="9744">MTSSEPSSPNSFIVLLLTNWQDSIANIRSVDISRPTSLRILLSTPSQIVDYYWRKFDNAFMRPVFAGGVLYPSFHNHLLNQIVTTG</sequence>
<dbReference type="Proteomes" id="UP000238479">
    <property type="component" value="Chromosome 5"/>
</dbReference>
<gene>
    <name evidence="1" type="ORF">RchiOBHm_Chr5g0080441</name>
</gene>
<dbReference type="STRING" id="74649.A0A2P6QMT6"/>
<organism evidence="1 2">
    <name type="scientific">Rosa chinensis</name>
    <name type="common">China rose</name>
    <dbReference type="NCBI Taxonomy" id="74649"/>
    <lineage>
        <taxon>Eukaryota</taxon>
        <taxon>Viridiplantae</taxon>
        <taxon>Streptophyta</taxon>
        <taxon>Embryophyta</taxon>
        <taxon>Tracheophyta</taxon>
        <taxon>Spermatophyta</taxon>
        <taxon>Magnoliopsida</taxon>
        <taxon>eudicotyledons</taxon>
        <taxon>Gunneridae</taxon>
        <taxon>Pentapetalae</taxon>
        <taxon>rosids</taxon>
        <taxon>fabids</taxon>
        <taxon>Rosales</taxon>
        <taxon>Rosaceae</taxon>
        <taxon>Rosoideae</taxon>
        <taxon>Rosoideae incertae sedis</taxon>
        <taxon>Rosa</taxon>
    </lineage>
</organism>
<evidence type="ECO:0000313" key="2">
    <source>
        <dbReference type="Proteomes" id="UP000238479"/>
    </source>
</evidence>
<evidence type="ECO:0000313" key="1">
    <source>
        <dbReference type="EMBL" id="PRQ35475.1"/>
    </source>
</evidence>
<proteinExistence type="predicted"/>
<name>A0A2P6QMT6_ROSCH</name>
<accession>A0A2P6QMT6</accession>
<dbReference type="EMBL" id="PDCK01000043">
    <property type="protein sequence ID" value="PRQ35475.1"/>
    <property type="molecule type" value="Genomic_DNA"/>
</dbReference>
<dbReference type="Gramene" id="PRQ35475">
    <property type="protein sequence ID" value="PRQ35475"/>
    <property type="gene ID" value="RchiOBHm_Chr5g0080441"/>
</dbReference>
<protein>
    <submittedName>
        <fullName evidence="1">Putative cation/H+ exchanger, CPA1 family, na+/H+ exchanger NHX-type</fullName>
    </submittedName>
</protein>
<comment type="caution">
    <text evidence="1">The sequence shown here is derived from an EMBL/GenBank/DDBJ whole genome shotgun (WGS) entry which is preliminary data.</text>
</comment>
<keyword evidence="2" id="KW-1185">Reference proteome</keyword>